<name>A0A9X3CAD7_9FLAO</name>
<organism evidence="1 2">
    <name type="scientific">Flavobacterium frigoritolerans</name>
    <dbReference type="NCBI Taxonomy" id="2987686"/>
    <lineage>
        <taxon>Bacteria</taxon>
        <taxon>Pseudomonadati</taxon>
        <taxon>Bacteroidota</taxon>
        <taxon>Flavobacteriia</taxon>
        <taxon>Flavobacteriales</taxon>
        <taxon>Flavobacteriaceae</taxon>
        <taxon>Flavobacterium</taxon>
    </lineage>
</organism>
<proteinExistence type="predicted"/>
<dbReference type="Proteomes" id="UP001151133">
    <property type="component" value="Unassembled WGS sequence"/>
</dbReference>
<comment type="caution">
    <text evidence="1">The sequence shown here is derived from an EMBL/GenBank/DDBJ whole genome shotgun (WGS) entry which is preliminary data.</text>
</comment>
<accession>A0A9X3CAD7</accession>
<dbReference type="RefSeq" id="WP_264288688.1">
    <property type="nucleotide sequence ID" value="NZ_JAOZEV010000026.1"/>
</dbReference>
<dbReference type="EMBL" id="JAOZEV010000026">
    <property type="protein sequence ID" value="MCV9934519.1"/>
    <property type="molecule type" value="Genomic_DNA"/>
</dbReference>
<dbReference type="AlphaFoldDB" id="A0A9X3CAD7"/>
<keyword evidence="2" id="KW-1185">Reference proteome</keyword>
<evidence type="ECO:0000313" key="1">
    <source>
        <dbReference type="EMBL" id="MCV9934519.1"/>
    </source>
</evidence>
<sequence length="94" mass="11398">MKKLFEIPPIEMIKQQALNPYKRSSSTNRRYKLHQKVKNICQLNSKQRTIIIHYDYVILNKYIIELQDKFQYNIQAEMFDINNIEVKEPIIVKN</sequence>
<gene>
    <name evidence="1" type="ORF">OIU80_19740</name>
</gene>
<reference evidence="1" key="1">
    <citation type="submission" date="2022-10" db="EMBL/GenBank/DDBJ databases">
        <title>Two novel species of Flavobacterium.</title>
        <authorList>
            <person name="Liu Q."/>
            <person name="Xin Y.-H."/>
        </authorList>
    </citation>
    <scope>NUCLEOTIDE SEQUENCE</scope>
    <source>
        <strain evidence="1">LS1R47</strain>
    </source>
</reference>
<protein>
    <submittedName>
        <fullName evidence="1">Uncharacterized protein</fullName>
    </submittedName>
</protein>
<evidence type="ECO:0000313" key="2">
    <source>
        <dbReference type="Proteomes" id="UP001151133"/>
    </source>
</evidence>